<dbReference type="Proteomes" id="UP000178771">
    <property type="component" value="Unassembled WGS sequence"/>
</dbReference>
<keyword evidence="4 11" id="KW-0240">DNA-directed RNA polymerase</keyword>
<dbReference type="STRING" id="1802624.A2982_01540"/>
<dbReference type="GO" id="GO:0046983">
    <property type="term" value="F:protein dimerization activity"/>
    <property type="evidence" value="ECO:0007669"/>
    <property type="project" value="InterPro"/>
</dbReference>
<dbReference type="SUPFAM" id="SSF56553">
    <property type="entry name" value="Insert subdomain of RNA polymerase alpha subunit"/>
    <property type="match status" value="1"/>
</dbReference>
<sequence length="310" mass="33716">MLNTPKVNLKVVSKDNAGGVFEITPLIKGFGHTIGSALRRTLYSATEGAAITRVSIDGVTHQFSTIEGVKDDILQILLNLKRIRFKKSVKEDVVLELDAKGSCDVKAGDIEAAAGVEIINKDLVITSLASKKTLKAKLTVTSGFGYKPADESASVPHGVLLLDANYSPIVNVVTAVDTTRVGDDPNYDKLAITVTTDGTIDAEDAIREAASKLKEFFYKIQTGRDYTAEEEKLLEDSNAEEDSTPKIPVDEVALEELHLPTRTINALRKAGIKTLGDLADRTEDELLRVRNLGEKSIREIISLLEKEGLR</sequence>
<accession>A0A1F4V4M9</accession>
<evidence type="ECO:0000256" key="10">
    <source>
        <dbReference type="ARBA" id="ARBA00048552"/>
    </source>
</evidence>
<comment type="domain">
    <text evidence="11">The N-terminal domain is essential for RNAP assembly and basal transcription, whereas the C-terminal domain is involved in interaction with transcriptional regulators and with upstream promoter elements.</text>
</comment>
<feature type="domain" description="DNA-directed RNA polymerase RpoA/D/Rpb3-type" evidence="12">
    <location>
        <begin position="18"/>
        <end position="223"/>
    </location>
</feature>
<dbReference type="InterPro" id="IPR011260">
    <property type="entry name" value="RNAP_asu_C"/>
</dbReference>
<dbReference type="InterPro" id="IPR011262">
    <property type="entry name" value="DNA-dir_RNA_pol_insert"/>
</dbReference>
<dbReference type="FunFam" id="2.170.120.12:FF:000001">
    <property type="entry name" value="DNA-directed RNA polymerase subunit alpha"/>
    <property type="match status" value="1"/>
</dbReference>
<dbReference type="InterPro" id="IPR036603">
    <property type="entry name" value="RBP11-like"/>
</dbReference>
<dbReference type="HAMAP" id="MF_00059">
    <property type="entry name" value="RNApol_bact_RpoA"/>
    <property type="match status" value="1"/>
</dbReference>
<dbReference type="GO" id="GO:0005737">
    <property type="term" value="C:cytoplasm"/>
    <property type="evidence" value="ECO:0007669"/>
    <property type="project" value="UniProtKB-ARBA"/>
</dbReference>
<dbReference type="InterPro" id="IPR011773">
    <property type="entry name" value="DNA-dir_RpoA"/>
</dbReference>
<dbReference type="NCBIfam" id="NF003519">
    <property type="entry name" value="PRK05182.2-5"/>
    <property type="match status" value="1"/>
</dbReference>
<evidence type="ECO:0000313" key="13">
    <source>
        <dbReference type="EMBL" id="OGC52151.1"/>
    </source>
</evidence>
<dbReference type="Gene3D" id="1.10.150.20">
    <property type="entry name" value="5' to 3' exonuclease, C-terminal subdomain"/>
    <property type="match status" value="1"/>
</dbReference>
<keyword evidence="6 11" id="KW-0548">Nucleotidyltransferase</keyword>
<feature type="region of interest" description="Alpha C-terminal domain (alpha-CTD)" evidence="11">
    <location>
        <begin position="247"/>
        <end position="310"/>
    </location>
</feature>
<evidence type="ECO:0000256" key="2">
    <source>
        <dbReference type="ARBA" id="ARBA00012418"/>
    </source>
</evidence>
<comment type="subunit">
    <text evidence="11">Homodimer. The RNAP catalytic core consists of 2 alpha, 1 beta, 1 beta' and 1 omega subunit. When a sigma factor is associated with the core the holoenzyme is formed, which can initiate transcription.</text>
</comment>
<dbReference type="InterPro" id="IPR036643">
    <property type="entry name" value="RNApol_insert_sf"/>
</dbReference>
<feature type="region of interest" description="Alpha N-terminal domain (alpha-NTD)" evidence="11">
    <location>
        <begin position="1"/>
        <end position="227"/>
    </location>
</feature>
<evidence type="ECO:0000256" key="3">
    <source>
        <dbReference type="ARBA" id="ARBA00015972"/>
    </source>
</evidence>
<keyword evidence="5 11" id="KW-0808">Transferase</keyword>
<comment type="caution">
    <text evidence="13">The sequence shown here is derived from an EMBL/GenBank/DDBJ whole genome shotgun (WGS) entry which is preliminary data.</text>
</comment>
<evidence type="ECO:0000256" key="1">
    <source>
        <dbReference type="ARBA" id="ARBA00007123"/>
    </source>
</evidence>
<evidence type="ECO:0000256" key="8">
    <source>
        <dbReference type="ARBA" id="ARBA00032524"/>
    </source>
</evidence>
<organism evidence="13 14">
    <name type="scientific">candidate division WWE3 bacterium RIFCSPLOWO2_01_FULL_39_13</name>
    <dbReference type="NCBI Taxonomy" id="1802624"/>
    <lineage>
        <taxon>Bacteria</taxon>
        <taxon>Katanobacteria</taxon>
    </lineage>
</organism>
<proteinExistence type="inferred from homology"/>
<protein>
    <recommendedName>
        <fullName evidence="3 11">DNA-directed RNA polymerase subunit alpha</fullName>
        <shortName evidence="11">RNAP subunit alpha</shortName>
        <ecNumber evidence="2 11">2.7.7.6</ecNumber>
    </recommendedName>
    <alternativeName>
        <fullName evidence="9 11">RNA polymerase subunit alpha</fullName>
    </alternativeName>
    <alternativeName>
        <fullName evidence="8 11">Transcriptase subunit alpha</fullName>
    </alternativeName>
</protein>
<reference evidence="13 14" key="1">
    <citation type="journal article" date="2016" name="Nat. Commun.">
        <title>Thousands of microbial genomes shed light on interconnected biogeochemical processes in an aquifer system.</title>
        <authorList>
            <person name="Anantharaman K."/>
            <person name="Brown C.T."/>
            <person name="Hug L.A."/>
            <person name="Sharon I."/>
            <person name="Castelle C.J."/>
            <person name="Probst A.J."/>
            <person name="Thomas B.C."/>
            <person name="Singh A."/>
            <person name="Wilkins M.J."/>
            <person name="Karaoz U."/>
            <person name="Brodie E.L."/>
            <person name="Williams K.H."/>
            <person name="Hubbard S.S."/>
            <person name="Banfield J.F."/>
        </authorList>
    </citation>
    <scope>NUCLEOTIDE SEQUENCE [LARGE SCALE GENOMIC DNA]</scope>
</reference>
<keyword evidence="7 11" id="KW-0804">Transcription</keyword>
<evidence type="ECO:0000259" key="12">
    <source>
        <dbReference type="SMART" id="SM00662"/>
    </source>
</evidence>
<dbReference type="NCBIfam" id="TIGR02027">
    <property type="entry name" value="rpoA"/>
    <property type="match status" value="1"/>
</dbReference>
<evidence type="ECO:0000256" key="11">
    <source>
        <dbReference type="HAMAP-Rule" id="MF_00059"/>
    </source>
</evidence>
<dbReference type="Pfam" id="PF03118">
    <property type="entry name" value="RNA_pol_A_CTD"/>
    <property type="match status" value="1"/>
</dbReference>
<dbReference type="Gene3D" id="3.30.1360.10">
    <property type="entry name" value="RNA polymerase, RBP11-like subunit"/>
    <property type="match status" value="1"/>
</dbReference>
<dbReference type="GO" id="GO:0006351">
    <property type="term" value="P:DNA-templated transcription"/>
    <property type="evidence" value="ECO:0007669"/>
    <property type="project" value="UniProtKB-UniRule"/>
</dbReference>
<comment type="similarity">
    <text evidence="1 11">Belongs to the RNA polymerase alpha chain family.</text>
</comment>
<evidence type="ECO:0000256" key="5">
    <source>
        <dbReference type="ARBA" id="ARBA00022679"/>
    </source>
</evidence>
<dbReference type="Pfam" id="PF01000">
    <property type="entry name" value="RNA_pol_A_bac"/>
    <property type="match status" value="1"/>
</dbReference>
<dbReference type="SMART" id="SM00662">
    <property type="entry name" value="RPOLD"/>
    <property type="match status" value="1"/>
</dbReference>
<dbReference type="EC" id="2.7.7.6" evidence="2 11"/>
<dbReference type="Gene3D" id="2.170.120.12">
    <property type="entry name" value="DNA-directed RNA polymerase, insert domain"/>
    <property type="match status" value="1"/>
</dbReference>
<evidence type="ECO:0000256" key="6">
    <source>
        <dbReference type="ARBA" id="ARBA00022695"/>
    </source>
</evidence>
<comment type="function">
    <text evidence="11">DNA-dependent RNA polymerase catalyzes the transcription of DNA into RNA using the four ribonucleoside triphosphates as substrates.</text>
</comment>
<dbReference type="InterPro" id="IPR011263">
    <property type="entry name" value="DNA-dir_RNA_pol_RpoA/D/Rpb3"/>
</dbReference>
<evidence type="ECO:0000313" key="14">
    <source>
        <dbReference type="Proteomes" id="UP000178771"/>
    </source>
</evidence>
<gene>
    <name evidence="11" type="primary">rpoA</name>
    <name evidence="13" type="ORF">A2982_01540</name>
</gene>
<evidence type="ECO:0000256" key="7">
    <source>
        <dbReference type="ARBA" id="ARBA00023163"/>
    </source>
</evidence>
<dbReference type="GO" id="GO:0000428">
    <property type="term" value="C:DNA-directed RNA polymerase complex"/>
    <property type="evidence" value="ECO:0007669"/>
    <property type="project" value="UniProtKB-KW"/>
</dbReference>
<dbReference type="CDD" id="cd06928">
    <property type="entry name" value="RNAP_alpha_NTD"/>
    <property type="match status" value="1"/>
</dbReference>
<dbReference type="EMBL" id="MEVH01000005">
    <property type="protein sequence ID" value="OGC52151.1"/>
    <property type="molecule type" value="Genomic_DNA"/>
</dbReference>
<dbReference type="GO" id="GO:0003677">
    <property type="term" value="F:DNA binding"/>
    <property type="evidence" value="ECO:0007669"/>
    <property type="project" value="UniProtKB-UniRule"/>
</dbReference>
<dbReference type="SUPFAM" id="SSF47789">
    <property type="entry name" value="C-terminal domain of RNA polymerase alpha subunit"/>
    <property type="match status" value="1"/>
</dbReference>
<dbReference type="AlphaFoldDB" id="A0A1F4V4M9"/>
<name>A0A1F4V4M9_UNCKA</name>
<dbReference type="GO" id="GO:0003899">
    <property type="term" value="F:DNA-directed RNA polymerase activity"/>
    <property type="evidence" value="ECO:0007669"/>
    <property type="project" value="UniProtKB-UniRule"/>
</dbReference>
<dbReference type="Pfam" id="PF01193">
    <property type="entry name" value="RNA_pol_L"/>
    <property type="match status" value="1"/>
</dbReference>
<evidence type="ECO:0000256" key="9">
    <source>
        <dbReference type="ARBA" id="ARBA00033070"/>
    </source>
</evidence>
<dbReference type="SUPFAM" id="SSF55257">
    <property type="entry name" value="RBP11-like subunits of RNA polymerase"/>
    <property type="match status" value="1"/>
</dbReference>
<comment type="catalytic activity">
    <reaction evidence="10 11">
        <text>RNA(n) + a ribonucleoside 5'-triphosphate = RNA(n+1) + diphosphate</text>
        <dbReference type="Rhea" id="RHEA:21248"/>
        <dbReference type="Rhea" id="RHEA-COMP:14527"/>
        <dbReference type="Rhea" id="RHEA-COMP:17342"/>
        <dbReference type="ChEBI" id="CHEBI:33019"/>
        <dbReference type="ChEBI" id="CHEBI:61557"/>
        <dbReference type="ChEBI" id="CHEBI:140395"/>
        <dbReference type="EC" id="2.7.7.6"/>
    </reaction>
</comment>
<evidence type="ECO:0000256" key="4">
    <source>
        <dbReference type="ARBA" id="ARBA00022478"/>
    </source>
</evidence>